<dbReference type="SUPFAM" id="SSF69572">
    <property type="entry name" value="Activating enzymes of the ubiquitin-like proteins"/>
    <property type="match status" value="1"/>
</dbReference>
<organism evidence="2 3">
    <name type="scientific">Winogradskyella psychrotolerans RS-3</name>
    <dbReference type="NCBI Taxonomy" id="641526"/>
    <lineage>
        <taxon>Bacteria</taxon>
        <taxon>Pseudomonadati</taxon>
        <taxon>Bacteroidota</taxon>
        <taxon>Flavobacteriia</taxon>
        <taxon>Flavobacteriales</taxon>
        <taxon>Flavobacteriaceae</taxon>
        <taxon>Winogradskyella</taxon>
    </lineage>
</organism>
<comment type="caution">
    <text evidence="2">The sequence shown here is derived from an EMBL/GenBank/DDBJ whole genome shotgun (WGS) entry which is preliminary data.</text>
</comment>
<dbReference type="GO" id="GO:0061504">
    <property type="term" value="P:cyclic threonylcarbamoyladenosine biosynthetic process"/>
    <property type="evidence" value="ECO:0007669"/>
    <property type="project" value="TreeGrafter"/>
</dbReference>
<name>S7VZ80_9FLAO</name>
<reference evidence="2 3" key="1">
    <citation type="journal article" date="2013" name="Genome Announc.">
        <title>Draft Genome Sequence of Winogradskyella psychrotolerans RS-3T, Isolated from the Marine Transect of Kongsfjorden, Ny-Alesund, Svalbard, Arctic Ocean.</title>
        <authorList>
            <person name="Kumar Pinnaka A."/>
            <person name="Ara S."/>
            <person name="Singh A."/>
            <person name="Shivaji S."/>
        </authorList>
    </citation>
    <scope>NUCLEOTIDE SEQUENCE [LARGE SCALE GENOMIC DNA]</scope>
    <source>
        <strain evidence="2 3">RS-3</strain>
    </source>
</reference>
<dbReference type="AlphaFoldDB" id="S7VZ80"/>
<dbReference type="GO" id="GO:0008641">
    <property type="term" value="F:ubiquitin-like modifier activating enzyme activity"/>
    <property type="evidence" value="ECO:0007669"/>
    <property type="project" value="InterPro"/>
</dbReference>
<dbReference type="InterPro" id="IPR045886">
    <property type="entry name" value="ThiF/MoeB/HesA"/>
</dbReference>
<evidence type="ECO:0000313" key="3">
    <source>
        <dbReference type="Proteomes" id="UP000014962"/>
    </source>
</evidence>
<dbReference type="GO" id="GO:0061503">
    <property type="term" value="F:tRNA threonylcarbamoyladenosine dehydratase"/>
    <property type="evidence" value="ECO:0007669"/>
    <property type="project" value="TreeGrafter"/>
</dbReference>
<dbReference type="PANTHER" id="PTHR43267">
    <property type="entry name" value="TRNA THREONYLCARBAMOYLADENOSINE DEHYDRATASE"/>
    <property type="match status" value="1"/>
</dbReference>
<keyword evidence="3" id="KW-1185">Reference proteome</keyword>
<dbReference type="EMBL" id="ATMR01000009">
    <property type="protein sequence ID" value="EPR74712.1"/>
    <property type="molecule type" value="Genomic_DNA"/>
</dbReference>
<dbReference type="PATRIC" id="fig|641526.4.peg.271"/>
<accession>S7VZ80</accession>
<protein>
    <submittedName>
        <fullName evidence="2">Putative molybdopterin biosynthesis protein MoeY</fullName>
    </submittedName>
</protein>
<dbReference type="Pfam" id="PF00899">
    <property type="entry name" value="ThiF"/>
    <property type="match status" value="1"/>
</dbReference>
<evidence type="ECO:0000313" key="2">
    <source>
        <dbReference type="EMBL" id="EPR74712.1"/>
    </source>
</evidence>
<gene>
    <name evidence="2" type="ORF">ADIWIN_0272</name>
</gene>
<dbReference type="Gene3D" id="3.40.50.720">
    <property type="entry name" value="NAD(P)-binding Rossmann-like Domain"/>
    <property type="match status" value="1"/>
</dbReference>
<evidence type="ECO:0000259" key="1">
    <source>
        <dbReference type="Pfam" id="PF00899"/>
    </source>
</evidence>
<dbReference type="InterPro" id="IPR035985">
    <property type="entry name" value="Ubiquitin-activating_enz"/>
</dbReference>
<dbReference type="STRING" id="641526.ADIWIN_0272"/>
<dbReference type="InterPro" id="IPR000594">
    <property type="entry name" value="ThiF_NAD_FAD-bd"/>
</dbReference>
<dbReference type="Proteomes" id="UP000014962">
    <property type="component" value="Unassembled WGS sequence"/>
</dbReference>
<sequence>MLQNKIIGIIGLSVGQSVAISLAMERCFGELRIADFDTLDLSNMNRIRTGVYNIGLKKSWIVAREIAEIDPYLKVTLYNEGIIEDNINDF</sequence>
<dbReference type="eggNOG" id="COG0476">
    <property type="taxonomic scope" value="Bacteria"/>
</dbReference>
<proteinExistence type="predicted"/>
<feature type="domain" description="THIF-type NAD/FAD binding fold" evidence="1">
    <location>
        <begin position="7"/>
        <end position="90"/>
    </location>
</feature>
<dbReference type="PANTHER" id="PTHR43267:SF3">
    <property type="entry name" value="THIF PROTEIN"/>
    <property type="match status" value="1"/>
</dbReference>